<dbReference type="RefSeq" id="WP_138233385.1">
    <property type="nucleotide sequence ID" value="NZ_AP022578.1"/>
</dbReference>
<keyword evidence="1" id="KW-0614">Plasmid</keyword>
<reference evidence="1 2" key="1">
    <citation type="journal article" date="2019" name="Emerg. Microbes Infect.">
        <title>Comprehensive subspecies identification of 175 nontuberculous mycobacteria species based on 7547 genomic profiles.</title>
        <authorList>
            <person name="Matsumoto Y."/>
            <person name="Kinjo T."/>
            <person name="Motooka D."/>
            <person name="Nabeya D."/>
            <person name="Jung N."/>
            <person name="Uechi K."/>
            <person name="Horii T."/>
            <person name="Iida T."/>
            <person name="Fujita J."/>
            <person name="Nakamura S."/>
        </authorList>
    </citation>
    <scope>NUCLEOTIDE SEQUENCE [LARGE SCALE GENOMIC DNA]</scope>
    <source>
        <strain evidence="1 2">JCM 15296</strain>
        <plasmid evidence="1">pJCM15296</plasmid>
    </source>
</reference>
<evidence type="ECO:0000313" key="2">
    <source>
        <dbReference type="Proteomes" id="UP000465609"/>
    </source>
</evidence>
<dbReference type="Gene3D" id="3.30.1310.10">
    <property type="entry name" value="Nucleoid-associated protein YbaB-like domain"/>
    <property type="match status" value="1"/>
</dbReference>
<protein>
    <submittedName>
        <fullName evidence="1">Uncharacterized protein</fullName>
    </submittedName>
</protein>
<proteinExistence type="predicted"/>
<dbReference type="EMBL" id="AP022578">
    <property type="protein sequence ID" value="BBX88230.1"/>
    <property type="molecule type" value="Genomic_DNA"/>
</dbReference>
<organism evidence="1 2">
    <name type="scientific">Mycolicibacterium aubagnense</name>
    <dbReference type="NCBI Taxonomy" id="319707"/>
    <lineage>
        <taxon>Bacteria</taxon>
        <taxon>Bacillati</taxon>
        <taxon>Actinomycetota</taxon>
        <taxon>Actinomycetes</taxon>
        <taxon>Mycobacteriales</taxon>
        <taxon>Mycobacteriaceae</taxon>
        <taxon>Mycolicibacterium</taxon>
    </lineage>
</organism>
<dbReference type="Proteomes" id="UP000465609">
    <property type="component" value="Plasmid pJCM15296"/>
</dbReference>
<dbReference type="Pfam" id="PF02575">
    <property type="entry name" value="YbaB_DNA_bd"/>
    <property type="match status" value="1"/>
</dbReference>
<evidence type="ECO:0000313" key="1">
    <source>
        <dbReference type="EMBL" id="BBX88230.1"/>
    </source>
</evidence>
<dbReference type="InterPro" id="IPR004401">
    <property type="entry name" value="YbaB/EbfC"/>
</dbReference>
<geneLocation type="plasmid" evidence="1 2">
    <name>pJCM15296</name>
</geneLocation>
<dbReference type="SUPFAM" id="SSF82607">
    <property type="entry name" value="YbaB-like"/>
    <property type="match status" value="1"/>
</dbReference>
<dbReference type="InterPro" id="IPR036894">
    <property type="entry name" value="YbaB-like_sf"/>
</dbReference>
<sequence length="128" mass="14143">MTVYEYPTYQEDVDRTQSVIARVERVQAMLNKFVDELKDLEGFAENDNGDVKVRVNHEGSLRELIIAHGCLATYDNLAFETEINETVAKAVDSVTAATAELTGAQDEADLDNVVAALSDPNSYIWKSA</sequence>
<name>A0ABM7IN46_9MYCO</name>
<accession>A0ABM7IN46</accession>
<keyword evidence="2" id="KW-1185">Reference proteome</keyword>
<gene>
    <name evidence="1" type="ORF">MAUB_64310</name>
</gene>